<dbReference type="Pfam" id="PF04402">
    <property type="entry name" value="SIMPL"/>
    <property type="match status" value="1"/>
</dbReference>
<evidence type="ECO:0000256" key="1">
    <source>
        <dbReference type="SAM" id="SignalP"/>
    </source>
</evidence>
<evidence type="ECO:0000313" key="2">
    <source>
        <dbReference type="EMBL" id="SHI96924.1"/>
    </source>
</evidence>
<dbReference type="STRING" id="570521.SAMN04488508_104279"/>
<accession>A0A1M6FGQ4</accession>
<gene>
    <name evidence="2" type="ORF">SAMN04488508_104279</name>
</gene>
<dbReference type="AlphaFoldDB" id="A0A1M6FGQ4"/>
<evidence type="ECO:0008006" key="4">
    <source>
        <dbReference type="Google" id="ProtNLM"/>
    </source>
</evidence>
<dbReference type="OrthoDB" id="1160030at2"/>
<evidence type="ECO:0000313" key="3">
    <source>
        <dbReference type="Proteomes" id="UP000184432"/>
    </source>
</evidence>
<name>A0A1M6FGQ4_9FLAO</name>
<organism evidence="2 3">
    <name type="scientific">Aquimarina spongiae</name>
    <dbReference type="NCBI Taxonomy" id="570521"/>
    <lineage>
        <taxon>Bacteria</taxon>
        <taxon>Pseudomonadati</taxon>
        <taxon>Bacteroidota</taxon>
        <taxon>Flavobacteriia</taxon>
        <taxon>Flavobacteriales</taxon>
        <taxon>Flavobacteriaceae</taxon>
        <taxon>Aquimarina</taxon>
    </lineage>
</organism>
<keyword evidence="3" id="KW-1185">Reference proteome</keyword>
<feature type="signal peptide" evidence="1">
    <location>
        <begin position="1"/>
        <end position="20"/>
    </location>
</feature>
<dbReference type="RefSeq" id="WP_073316094.1">
    <property type="nucleotide sequence ID" value="NZ_FQYP01000004.1"/>
</dbReference>
<sequence>MKSIKMTILVLILCQSVVQAQETNSITVMGEADKSTEIERYIANVEFREVIGDSYRNIKGKTVNEIAKEFAAALSKVNIDFSRFEEDEIYRLTSYAYNTSRFYFYKTASKSEVELILSQSMEGVINTKVDIISKELTSEQIGKLNKEAIDNARNTATQIVNNIGRTVGKIIQIEAPQSNKYKYYSATEIKEPSKYYVKVVFALE</sequence>
<reference evidence="3" key="1">
    <citation type="submission" date="2016-11" db="EMBL/GenBank/DDBJ databases">
        <authorList>
            <person name="Varghese N."/>
            <person name="Submissions S."/>
        </authorList>
    </citation>
    <scope>NUCLEOTIDE SEQUENCE [LARGE SCALE GENOMIC DNA]</scope>
    <source>
        <strain evidence="3">DSM 22623</strain>
    </source>
</reference>
<feature type="chain" id="PRO_5012025391" description="DUF541 domain-containing protein" evidence="1">
    <location>
        <begin position="21"/>
        <end position="204"/>
    </location>
</feature>
<dbReference type="EMBL" id="FQYP01000004">
    <property type="protein sequence ID" value="SHI96924.1"/>
    <property type="molecule type" value="Genomic_DNA"/>
</dbReference>
<dbReference type="Proteomes" id="UP000184432">
    <property type="component" value="Unassembled WGS sequence"/>
</dbReference>
<dbReference type="InterPro" id="IPR007497">
    <property type="entry name" value="SIMPL/DUF541"/>
</dbReference>
<protein>
    <recommendedName>
        <fullName evidence="4">DUF541 domain-containing protein</fullName>
    </recommendedName>
</protein>
<proteinExistence type="predicted"/>
<keyword evidence="1" id="KW-0732">Signal</keyword>